<comment type="subunit">
    <text evidence="3">Heptamer of 7 subunits arranged in a ring. Interacts with the chaperonin GroEL.</text>
</comment>
<dbReference type="SUPFAM" id="SSF50129">
    <property type="entry name" value="GroES-like"/>
    <property type="match status" value="1"/>
</dbReference>
<comment type="similarity">
    <text evidence="1 3 4">Belongs to the GroES chaperonin family.</text>
</comment>
<keyword evidence="3" id="KW-0963">Cytoplasm</keyword>
<reference evidence="5 6" key="1">
    <citation type="journal article" date="2015" name="Nature">
        <title>rRNA introns, odd ribosomes, and small enigmatic genomes across a large radiation of phyla.</title>
        <authorList>
            <person name="Brown C.T."/>
            <person name="Hug L.A."/>
            <person name="Thomas B.C."/>
            <person name="Sharon I."/>
            <person name="Castelle C.J."/>
            <person name="Singh A."/>
            <person name="Wilkins M.J."/>
            <person name="Williams K.H."/>
            <person name="Banfield J.F."/>
        </authorList>
    </citation>
    <scope>NUCLEOTIDE SEQUENCE [LARGE SCALE GENOMIC DNA]</scope>
</reference>
<dbReference type="Proteomes" id="UP000034956">
    <property type="component" value="Unassembled WGS sequence"/>
</dbReference>
<sequence>MLIARIILKHTMNLKPLSSRVLIELLPEEAKTTQSGIVLPDTVEKKEQTKGLVIAIGPGKTNDKGERIAIGVKVGDKVLFNKPWSEDKKMKEGSKELFLVDEEDILAIIE</sequence>
<protein>
    <recommendedName>
        <fullName evidence="3">Co-chaperonin GroES</fullName>
    </recommendedName>
    <alternativeName>
        <fullName evidence="3">10 kDa chaperonin</fullName>
    </alternativeName>
    <alternativeName>
        <fullName evidence="3">Chaperonin-10</fullName>
        <shortName evidence="3">Cpn10</shortName>
    </alternativeName>
</protein>
<dbReference type="PATRIC" id="fig|1618660.3.peg.543"/>
<comment type="function">
    <text evidence="3 4">Together with the chaperonin GroEL, plays an essential role in assisting protein folding. The GroEL-GroES system forms a nano-cage that allows encapsulation of the non-native substrate proteins and provides a physical environment optimized to promote and accelerate protein folding. GroES binds to the apical surface of the GroEL ring, thereby capping the opening of the GroEL channel.</text>
</comment>
<organism evidence="5 6">
    <name type="scientific">Candidatus Jorgensenbacteria bacterium GW2011_GWA1_48_11</name>
    <dbReference type="NCBI Taxonomy" id="1618660"/>
    <lineage>
        <taxon>Bacteria</taxon>
        <taxon>Candidatus Joergenseniibacteriota</taxon>
    </lineage>
</organism>
<dbReference type="GO" id="GO:0044183">
    <property type="term" value="F:protein folding chaperone"/>
    <property type="evidence" value="ECO:0007669"/>
    <property type="project" value="InterPro"/>
</dbReference>
<evidence type="ECO:0000256" key="1">
    <source>
        <dbReference type="ARBA" id="ARBA00006975"/>
    </source>
</evidence>
<evidence type="ECO:0000256" key="2">
    <source>
        <dbReference type="ARBA" id="ARBA00023186"/>
    </source>
</evidence>
<dbReference type="HAMAP" id="MF_00580">
    <property type="entry name" value="CH10"/>
    <property type="match status" value="1"/>
</dbReference>
<dbReference type="PRINTS" id="PR00297">
    <property type="entry name" value="CHAPERONIN10"/>
</dbReference>
<proteinExistence type="inferred from homology"/>
<dbReference type="PANTHER" id="PTHR10772:SF63">
    <property type="entry name" value="20 KDA CHAPERONIN, CHLOROPLASTIC"/>
    <property type="match status" value="1"/>
</dbReference>
<gene>
    <name evidence="3" type="primary">groES</name>
    <name evidence="3" type="synonym">groS</name>
    <name evidence="5" type="ORF">UY23_C0003G0034</name>
</gene>
<dbReference type="GO" id="GO:0051082">
    <property type="term" value="F:unfolded protein binding"/>
    <property type="evidence" value="ECO:0007669"/>
    <property type="project" value="TreeGrafter"/>
</dbReference>
<comment type="subcellular location">
    <subcellularLocation>
        <location evidence="3">Cytoplasm</location>
    </subcellularLocation>
</comment>
<name>A0A0G1UAI9_9BACT</name>
<dbReference type="InterPro" id="IPR020818">
    <property type="entry name" value="Chaperonin_GroES"/>
</dbReference>
<evidence type="ECO:0000256" key="4">
    <source>
        <dbReference type="RuleBase" id="RU000535"/>
    </source>
</evidence>
<dbReference type="SMART" id="SM00883">
    <property type="entry name" value="Cpn10"/>
    <property type="match status" value="1"/>
</dbReference>
<evidence type="ECO:0000256" key="3">
    <source>
        <dbReference type="HAMAP-Rule" id="MF_00580"/>
    </source>
</evidence>
<dbReference type="GO" id="GO:0005524">
    <property type="term" value="F:ATP binding"/>
    <property type="evidence" value="ECO:0007669"/>
    <property type="project" value="InterPro"/>
</dbReference>
<dbReference type="Pfam" id="PF00166">
    <property type="entry name" value="Cpn10"/>
    <property type="match status" value="1"/>
</dbReference>
<dbReference type="EMBL" id="LCPF01000003">
    <property type="protein sequence ID" value="KKU91196.1"/>
    <property type="molecule type" value="Genomic_DNA"/>
</dbReference>
<dbReference type="Gene3D" id="2.30.33.40">
    <property type="entry name" value="GroES chaperonin"/>
    <property type="match status" value="1"/>
</dbReference>
<accession>A0A0G1UAI9</accession>
<keyword evidence="2 3" id="KW-0143">Chaperone</keyword>
<comment type="caution">
    <text evidence="5">The sequence shown here is derived from an EMBL/GenBank/DDBJ whole genome shotgun (WGS) entry which is preliminary data.</text>
</comment>
<dbReference type="InterPro" id="IPR011032">
    <property type="entry name" value="GroES-like_sf"/>
</dbReference>
<evidence type="ECO:0000313" key="6">
    <source>
        <dbReference type="Proteomes" id="UP000034956"/>
    </source>
</evidence>
<dbReference type="FunFam" id="2.30.33.40:FF:000001">
    <property type="entry name" value="10 kDa chaperonin"/>
    <property type="match status" value="1"/>
</dbReference>
<dbReference type="GO" id="GO:0051087">
    <property type="term" value="F:protein-folding chaperone binding"/>
    <property type="evidence" value="ECO:0007669"/>
    <property type="project" value="TreeGrafter"/>
</dbReference>
<evidence type="ECO:0000313" key="5">
    <source>
        <dbReference type="EMBL" id="KKU91196.1"/>
    </source>
</evidence>
<dbReference type="CDD" id="cd00320">
    <property type="entry name" value="cpn10"/>
    <property type="match status" value="1"/>
</dbReference>
<dbReference type="PANTHER" id="PTHR10772">
    <property type="entry name" value="10 KDA HEAT SHOCK PROTEIN"/>
    <property type="match status" value="1"/>
</dbReference>
<dbReference type="AlphaFoldDB" id="A0A0G1UAI9"/>
<dbReference type="GO" id="GO:0005737">
    <property type="term" value="C:cytoplasm"/>
    <property type="evidence" value="ECO:0007669"/>
    <property type="project" value="UniProtKB-SubCell"/>
</dbReference>
<dbReference type="GO" id="GO:0046872">
    <property type="term" value="F:metal ion binding"/>
    <property type="evidence" value="ECO:0007669"/>
    <property type="project" value="TreeGrafter"/>
</dbReference>
<dbReference type="InterPro" id="IPR037124">
    <property type="entry name" value="Chaperonin_GroES_sf"/>
</dbReference>